<comment type="catalytic activity">
    <reaction evidence="6">
        <text>ATP + H2O = ADP + phosphate + H(+)</text>
        <dbReference type="Rhea" id="RHEA:13065"/>
        <dbReference type="ChEBI" id="CHEBI:15377"/>
        <dbReference type="ChEBI" id="CHEBI:15378"/>
        <dbReference type="ChEBI" id="CHEBI:30616"/>
        <dbReference type="ChEBI" id="CHEBI:43474"/>
        <dbReference type="ChEBI" id="CHEBI:456216"/>
        <dbReference type="EC" id="3.6.4.13"/>
    </reaction>
</comment>
<evidence type="ECO:0000256" key="4">
    <source>
        <dbReference type="ARBA" id="ARBA00022806"/>
    </source>
</evidence>
<evidence type="ECO:0000256" key="7">
    <source>
        <dbReference type="PROSITE-ProRule" id="PRU00552"/>
    </source>
</evidence>
<dbReference type="CDD" id="cd18787">
    <property type="entry name" value="SF2_C_DEAD"/>
    <property type="match status" value="1"/>
</dbReference>
<reference evidence="13" key="1">
    <citation type="submission" date="2020-03" db="EMBL/GenBank/DDBJ databases">
        <title>A mixture of massive structural variations and highly conserved coding sequences in Ustilaginoidea virens genome.</title>
        <authorList>
            <person name="Zhang K."/>
            <person name="Zhao Z."/>
            <person name="Zhang Z."/>
            <person name="Li Y."/>
            <person name="Hsiang T."/>
            <person name="Sun W."/>
        </authorList>
    </citation>
    <scope>NUCLEOTIDE SEQUENCE</scope>
    <source>
        <strain evidence="13">UV-8b</strain>
    </source>
</reference>
<evidence type="ECO:0000256" key="5">
    <source>
        <dbReference type="ARBA" id="ARBA00022840"/>
    </source>
</evidence>
<dbReference type="SMART" id="SM00487">
    <property type="entry name" value="DEXDc"/>
    <property type="match status" value="1"/>
</dbReference>
<dbReference type="Pfam" id="PF00271">
    <property type="entry name" value="Helicase_C"/>
    <property type="match status" value="1"/>
</dbReference>
<comment type="similarity">
    <text evidence="8">Belongs to the DEAD box helicase family.</text>
</comment>
<dbReference type="InterPro" id="IPR027417">
    <property type="entry name" value="P-loop_NTPase"/>
</dbReference>
<dbReference type="GeneID" id="66065105"/>
<feature type="domain" description="DEAD-box RNA helicase Q" evidence="12">
    <location>
        <begin position="96"/>
        <end position="124"/>
    </location>
</feature>
<feature type="domain" description="Helicase ATP-binding" evidence="10">
    <location>
        <begin position="127"/>
        <end position="322"/>
    </location>
</feature>
<evidence type="ECO:0000256" key="6">
    <source>
        <dbReference type="ARBA" id="ARBA00047984"/>
    </source>
</evidence>
<name>A0A8E5MHL8_USTVR</name>
<dbReference type="GO" id="GO:0003724">
    <property type="term" value="F:RNA helicase activity"/>
    <property type="evidence" value="ECO:0007669"/>
    <property type="project" value="UniProtKB-EC"/>
</dbReference>
<dbReference type="GO" id="GO:0005524">
    <property type="term" value="F:ATP binding"/>
    <property type="evidence" value="ECO:0007669"/>
    <property type="project" value="UniProtKB-KW"/>
</dbReference>
<evidence type="ECO:0000256" key="9">
    <source>
        <dbReference type="SAM" id="MobiDB-lite"/>
    </source>
</evidence>
<dbReference type="InterPro" id="IPR014014">
    <property type="entry name" value="RNA_helicase_DEAD_Q_motif"/>
</dbReference>
<accession>A0A8E5MHL8</accession>
<evidence type="ECO:0000313" key="14">
    <source>
        <dbReference type="Proteomes" id="UP000027002"/>
    </source>
</evidence>
<dbReference type="PANTHER" id="PTHR47958">
    <property type="entry name" value="ATP-DEPENDENT RNA HELICASE DBP3"/>
    <property type="match status" value="1"/>
</dbReference>
<dbReference type="Gene3D" id="3.40.50.300">
    <property type="entry name" value="P-loop containing nucleotide triphosphate hydrolases"/>
    <property type="match status" value="2"/>
</dbReference>
<keyword evidence="2 8" id="KW-0547">Nucleotide-binding</keyword>
<evidence type="ECO:0000259" key="11">
    <source>
        <dbReference type="PROSITE" id="PS51194"/>
    </source>
</evidence>
<dbReference type="PROSITE" id="PS51195">
    <property type="entry name" value="Q_MOTIF"/>
    <property type="match status" value="1"/>
</dbReference>
<gene>
    <name evidence="13" type="ORF">UV8b_04327</name>
</gene>
<feature type="short sequence motif" description="Q motif" evidence="7">
    <location>
        <begin position="96"/>
        <end position="124"/>
    </location>
</feature>
<dbReference type="Pfam" id="PF00270">
    <property type="entry name" value="DEAD"/>
    <property type="match status" value="1"/>
</dbReference>
<dbReference type="InterPro" id="IPR011545">
    <property type="entry name" value="DEAD/DEAH_box_helicase_dom"/>
</dbReference>
<dbReference type="SUPFAM" id="SSF52540">
    <property type="entry name" value="P-loop containing nucleoside triphosphate hydrolases"/>
    <property type="match status" value="1"/>
</dbReference>
<evidence type="ECO:0000256" key="3">
    <source>
        <dbReference type="ARBA" id="ARBA00022801"/>
    </source>
</evidence>
<dbReference type="OrthoDB" id="196131at2759"/>
<evidence type="ECO:0000256" key="1">
    <source>
        <dbReference type="ARBA" id="ARBA00012552"/>
    </source>
</evidence>
<keyword evidence="14" id="KW-1185">Reference proteome</keyword>
<dbReference type="PROSITE" id="PS51194">
    <property type="entry name" value="HELICASE_CTER"/>
    <property type="match status" value="1"/>
</dbReference>
<evidence type="ECO:0000313" key="13">
    <source>
        <dbReference type="EMBL" id="QUC20086.1"/>
    </source>
</evidence>
<dbReference type="AlphaFoldDB" id="A0A8E5MHL8"/>
<feature type="region of interest" description="Disordered" evidence="9">
    <location>
        <begin position="525"/>
        <end position="582"/>
    </location>
</feature>
<dbReference type="GO" id="GO:0003676">
    <property type="term" value="F:nucleic acid binding"/>
    <property type="evidence" value="ECO:0007669"/>
    <property type="project" value="InterPro"/>
</dbReference>
<organism evidence="13 14">
    <name type="scientific">Ustilaginoidea virens</name>
    <name type="common">Rice false smut fungus</name>
    <name type="synonym">Villosiclava virens</name>
    <dbReference type="NCBI Taxonomy" id="1159556"/>
    <lineage>
        <taxon>Eukaryota</taxon>
        <taxon>Fungi</taxon>
        <taxon>Dikarya</taxon>
        <taxon>Ascomycota</taxon>
        <taxon>Pezizomycotina</taxon>
        <taxon>Sordariomycetes</taxon>
        <taxon>Hypocreomycetidae</taxon>
        <taxon>Hypocreales</taxon>
        <taxon>Clavicipitaceae</taxon>
        <taxon>Ustilaginoidea</taxon>
    </lineage>
</organism>
<sequence>MERSSSAQVGSSAWVERQKLDYTTLQSNECHQPFDGEATIYQWKDEFGDVGPKFEALELELFGDPKTRHGRAGLDFSNIEQISVQQEGPTRIQPIRRFEDAGLHPIMMENVRLMGYVSPTPIQKYTIPSMLQGHDVIGIAQTGSGKTAAYLIPILSKLMGKAKKLAAPRPNPAAFRQGVDAVTAEPLVLVIAPTRELAVQIFNEARKFCYRTMLRPCVVYGGLPIREQINLLSKGCDVLVGTPGRLVDFISRPNILTLRRLKFMIIDEADELLEADWAEELCQIMTGGEQDEGNIKYGLFSATFPKATRELAKEHLSAAHVRFRVGRAGSTTENIKQTIIQTEREEKRDVLLKLLNDVTGVRTIIFANSRQEVDNLDDFLYNVGLPVTSIHSDRTQQEREAALRSFRSGDAPILIATGVTARGIDVQNVMHVINYDLPSMNHGGIEEYTHRIGRTGRIGHRGVATSLFDPSHDEGIASVLTRTLLETKQEIPEFLQMYIPQSGACNDLRFETESDYDAEEAQQVAQVGEDAAVGSAWGQGQAEEKPAASEGWGSNGWGQPDNGNAAVSDGWGSASPAVGAAW</sequence>
<dbReference type="EC" id="3.6.4.13" evidence="1"/>
<dbReference type="RefSeq" id="XP_042997759.1">
    <property type="nucleotide sequence ID" value="XM_043141825.1"/>
</dbReference>
<dbReference type="PROSITE" id="PS51192">
    <property type="entry name" value="HELICASE_ATP_BIND_1"/>
    <property type="match status" value="1"/>
</dbReference>
<feature type="domain" description="Helicase C-terminal" evidence="11">
    <location>
        <begin position="334"/>
        <end position="499"/>
    </location>
</feature>
<evidence type="ECO:0000256" key="2">
    <source>
        <dbReference type="ARBA" id="ARBA00022741"/>
    </source>
</evidence>
<evidence type="ECO:0000259" key="12">
    <source>
        <dbReference type="PROSITE" id="PS51195"/>
    </source>
</evidence>
<keyword evidence="4 8" id="KW-0347">Helicase</keyword>
<dbReference type="Proteomes" id="UP000027002">
    <property type="component" value="Chromosome 3"/>
</dbReference>
<dbReference type="FunFam" id="3.40.50.300:FF:000008">
    <property type="entry name" value="ATP-dependent RNA helicase RhlB"/>
    <property type="match status" value="1"/>
</dbReference>
<dbReference type="EMBL" id="CP072755">
    <property type="protein sequence ID" value="QUC20086.1"/>
    <property type="molecule type" value="Genomic_DNA"/>
</dbReference>
<evidence type="ECO:0000256" key="8">
    <source>
        <dbReference type="RuleBase" id="RU000492"/>
    </source>
</evidence>
<dbReference type="KEGG" id="uvi:66065105"/>
<dbReference type="InterPro" id="IPR001650">
    <property type="entry name" value="Helicase_C-like"/>
</dbReference>
<dbReference type="InterPro" id="IPR014001">
    <property type="entry name" value="Helicase_ATP-bd"/>
</dbReference>
<dbReference type="PROSITE" id="PS00039">
    <property type="entry name" value="DEAD_ATP_HELICASE"/>
    <property type="match status" value="1"/>
</dbReference>
<dbReference type="GO" id="GO:0016787">
    <property type="term" value="F:hydrolase activity"/>
    <property type="evidence" value="ECO:0007669"/>
    <property type="project" value="UniProtKB-KW"/>
</dbReference>
<evidence type="ECO:0000259" key="10">
    <source>
        <dbReference type="PROSITE" id="PS51192"/>
    </source>
</evidence>
<proteinExistence type="inferred from homology"/>
<keyword evidence="5 8" id="KW-0067">ATP-binding</keyword>
<dbReference type="InterPro" id="IPR000629">
    <property type="entry name" value="RNA-helicase_DEAD-box_CS"/>
</dbReference>
<dbReference type="SMART" id="SM00490">
    <property type="entry name" value="HELICc"/>
    <property type="match status" value="1"/>
</dbReference>
<keyword evidence="3 8" id="KW-0378">Hydrolase</keyword>
<protein>
    <recommendedName>
        <fullName evidence="1">RNA helicase</fullName>
        <ecNumber evidence="1">3.6.4.13</ecNumber>
    </recommendedName>
</protein>